<name>A0A7H9AM34_9FLAO</name>
<evidence type="ECO:0000313" key="2">
    <source>
        <dbReference type="Proteomes" id="UP000509302"/>
    </source>
</evidence>
<evidence type="ECO:0000313" key="1">
    <source>
        <dbReference type="EMBL" id="QLG44345.1"/>
    </source>
</evidence>
<sequence>MKKSIYILLIGILLQSCTDNDDTSAACGVDNPLLELAWLKTEIENRENNPTEDMKYCYITQADYNGKTVFIYSDCNPLVNKITPIYDCEGNWLNDSAENQISFNDLQNSVIIWKPDNFACQIN</sequence>
<dbReference type="PROSITE" id="PS51257">
    <property type="entry name" value="PROKAR_LIPOPROTEIN"/>
    <property type="match status" value="1"/>
</dbReference>
<keyword evidence="2" id="KW-1185">Reference proteome</keyword>
<proteinExistence type="predicted"/>
<dbReference type="KEGG" id="cagg:HYG79_02955"/>
<organism evidence="1 2">
    <name type="scientific">Costertonia aggregata</name>
    <dbReference type="NCBI Taxonomy" id="343403"/>
    <lineage>
        <taxon>Bacteria</taxon>
        <taxon>Pseudomonadati</taxon>
        <taxon>Bacteroidota</taxon>
        <taxon>Flavobacteriia</taxon>
        <taxon>Flavobacteriales</taxon>
        <taxon>Flavobacteriaceae</taxon>
        <taxon>Costertonia</taxon>
    </lineage>
</organism>
<reference evidence="1 2" key="1">
    <citation type="journal article" date="2006" name="Int. J. Syst. Evol. Microbiol.">
        <title>Costertonia aggregata gen. nov., sp. nov., a mesophilic marine bacterium of the family Flavobacteriaceae, isolated from a mature biofilm.</title>
        <authorList>
            <person name="Kwon K.K."/>
            <person name="Lee Y.K."/>
            <person name="Lee H.K."/>
        </authorList>
    </citation>
    <scope>NUCLEOTIDE SEQUENCE [LARGE SCALE GENOMIC DNA]</scope>
    <source>
        <strain evidence="1 2">KCCM 42265</strain>
    </source>
</reference>
<dbReference type="Proteomes" id="UP000509302">
    <property type="component" value="Chromosome"/>
</dbReference>
<dbReference type="RefSeq" id="WP_179240680.1">
    <property type="nucleotide sequence ID" value="NZ_CP058595.1"/>
</dbReference>
<dbReference type="AlphaFoldDB" id="A0A7H9AM34"/>
<accession>A0A7H9AM34</accession>
<dbReference type="EMBL" id="CP058595">
    <property type="protein sequence ID" value="QLG44345.1"/>
    <property type="molecule type" value="Genomic_DNA"/>
</dbReference>
<protein>
    <submittedName>
        <fullName evidence="1">Uncharacterized protein</fullName>
    </submittedName>
</protein>
<gene>
    <name evidence="1" type="ORF">HYG79_02955</name>
</gene>